<dbReference type="Proteomes" id="UP001196136">
    <property type="component" value="Unassembled WGS sequence"/>
</dbReference>
<keyword evidence="2" id="KW-1185">Reference proteome</keyword>
<evidence type="ECO:0000313" key="1">
    <source>
        <dbReference type="EMBL" id="MBW8199452.1"/>
    </source>
</evidence>
<proteinExistence type="predicted"/>
<name>A0ABS7EPE4_9FLAO</name>
<dbReference type="RefSeq" id="WP_220113060.1">
    <property type="nucleotide sequence ID" value="NZ_JAHZSV010000005.1"/>
</dbReference>
<dbReference type="EMBL" id="JAHZSV010000005">
    <property type="protein sequence ID" value="MBW8199452.1"/>
    <property type="molecule type" value="Genomic_DNA"/>
</dbReference>
<reference evidence="1 2" key="1">
    <citation type="submission" date="2021-08" db="EMBL/GenBank/DDBJ databases">
        <title>Muricauda profundi sp. nov., a marine bacterium isolated from deep seawater of the Mariana Trench.</title>
        <authorList>
            <person name="Wei Y."/>
        </authorList>
    </citation>
    <scope>NUCLEOTIDE SEQUENCE [LARGE SCALE GENOMIC DNA]</scope>
    <source>
        <strain evidence="1 2">W52</strain>
    </source>
</reference>
<accession>A0ABS7EPE4</accession>
<gene>
    <name evidence="1" type="ORF">K1F36_06400</name>
</gene>
<protein>
    <submittedName>
        <fullName evidence="1">Uncharacterized protein</fullName>
    </submittedName>
</protein>
<organism evidence="1 2">
    <name type="scientific">Flagellimonas abyssi</name>
    <dbReference type="NCBI Taxonomy" id="2864871"/>
    <lineage>
        <taxon>Bacteria</taxon>
        <taxon>Pseudomonadati</taxon>
        <taxon>Bacteroidota</taxon>
        <taxon>Flavobacteriia</taxon>
        <taxon>Flavobacteriales</taxon>
        <taxon>Flavobacteriaceae</taxon>
        <taxon>Flagellimonas</taxon>
    </lineage>
</organism>
<evidence type="ECO:0000313" key="2">
    <source>
        <dbReference type="Proteomes" id="UP001196136"/>
    </source>
</evidence>
<sequence>MGFFCIKFESRPLFYDQRYAVERTNASMDSFRPLLNRFYTTIESWKGFNYLTFYRIVPEKFQIKKV</sequence>
<comment type="caution">
    <text evidence="1">The sequence shown here is derived from an EMBL/GenBank/DDBJ whole genome shotgun (WGS) entry which is preliminary data.</text>
</comment>